<gene>
    <name evidence="1" type="ORF">HD556DRAFT_1447400</name>
</gene>
<protein>
    <submittedName>
        <fullName evidence="1">Uncharacterized protein</fullName>
    </submittedName>
</protein>
<sequence length="85" mass="9611">MSRESRAHQRDDSRIRVARMYLSVALGALLKPFSAAIEFPDLDLAAHRQQWLQLFGRDDLVSTISSSKHAPVPTVRMRGTCTLPY</sequence>
<dbReference type="RefSeq" id="XP_041156074.1">
    <property type="nucleotide sequence ID" value="XM_041307263.1"/>
</dbReference>
<evidence type="ECO:0000313" key="2">
    <source>
        <dbReference type="Proteomes" id="UP000719766"/>
    </source>
</evidence>
<dbReference type="EMBL" id="JABBWE010000063">
    <property type="protein sequence ID" value="KAG1788927.1"/>
    <property type="molecule type" value="Genomic_DNA"/>
</dbReference>
<keyword evidence="2" id="KW-1185">Reference proteome</keyword>
<dbReference type="Proteomes" id="UP000719766">
    <property type="component" value="Unassembled WGS sequence"/>
</dbReference>
<proteinExistence type="predicted"/>
<organism evidence="1 2">
    <name type="scientific">Suillus plorans</name>
    <dbReference type="NCBI Taxonomy" id="116603"/>
    <lineage>
        <taxon>Eukaryota</taxon>
        <taxon>Fungi</taxon>
        <taxon>Dikarya</taxon>
        <taxon>Basidiomycota</taxon>
        <taxon>Agaricomycotina</taxon>
        <taxon>Agaricomycetes</taxon>
        <taxon>Agaricomycetidae</taxon>
        <taxon>Boletales</taxon>
        <taxon>Suillineae</taxon>
        <taxon>Suillaceae</taxon>
        <taxon>Suillus</taxon>
    </lineage>
</organism>
<comment type="caution">
    <text evidence="1">The sequence shown here is derived from an EMBL/GenBank/DDBJ whole genome shotgun (WGS) entry which is preliminary data.</text>
</comment>
<reference evidence="1" key="1">
    <citation type="journal article" date="2020" name="New Phytol.">
        <title>Comparative genomics reveals dynamic genome evolution in host specialist ectomycorrhizal fungi.</title>
        <authorList>
            <person name="Lofgren L.A."/>
            <person name="Nguyen N.H."/>
            <person name="Vilgalys R."/>
            <person name="Ruytinx J."/>
            <person name="Liao H.L."/>
            <person name="Branco S."/>
            <person name="Kuo A."/>
            <person name="LaButti K."/>
            <person name="Lipzen A."/>
            <person name="Andreopoulos W."/>
            <person name="Pangilinan J."/>
            <person name="Riley R."/>
            <person name="Hundley H."/>
            <person name="Na H."/>
            <person name="Barry K."/>
            <person name="Grigoriev I.V."/>
            <person name="Stajich J.E."/>
            <person name="Kennedy P.G."/>
        </authorList>
    </citation>
    <scope>NUCLEOTIDE SEQUENCE</scope>
    <source>
        <strain evidence="1">S12</strain>
    </source>
</reference>
<name>A0A9P7AIA5_9AGAM</name>
<dbReference type="AlphaFoldDB" id="A0A9P7AIA5"/>
<evidence type="ECO:0000313" key="1">
    <source>
        <dbReference type="EMBL" id="KAG1788927.1"/>
    </source>
</evidence>
<accession>A0A9P7AIA5</accession>
<dbReference type="GeneID" id="64601027"/>
<dbReference type="OrthoDB" id="10331391at2759"/>